<feature type="transmembrane region" description="Helical" evidence="18">
    <location>
        <begin position="113"/>
        <end position="132"/>
    </location>
</feature>
<comment type="function">
    <text evidence="18">Core subunit of the mitochondrial membrane respiratory chain NADH dehydrogenase (Complex I) which catalyzes electron transfer from NADH through the respiratory chain, using ubiquinone as an electron acceptor. Essential for the catalytic activity and assembly of complex I.</text>
</comment>
<keyword evidence="9 18" id="KW-0999">Mitochondrion inner membrane</keyword>
<evidence type="ECO:0000256" key="11">
    <source>
        <dbReference type="ARBA" id="ARBA00022982"/>
    </source>
</evidence>
<dbReference type="Pfam" id="PF00361">
    <property type="entry name" value="Proton_antipo_M"/>
    <property type="match status" value="2"/>
</dbReference>
<evidence type="ECO:0000256" key="16">
    <source>
        <dbReference type="ARBA" id="ARBA00023136"/>
    </source>
</evidence>
<evidence type="ECO:0000259" key="19">
    <source>
        <dbReference type="Pfam" id="PF00361"/>
    </source>
</evidence>
<comment type="similarity">
    <text evidence="3 18">Belongs to the complex I subunit 2 family.</text>
</comment>
<protein>
    <recommendedName>
        <fullName evidence="5 18">NADH-ubiquinone oxidoreductase chain 2</fullName>
        <ecNumber evidence="4 18">7.1.1.2</ecNumber>
    </recommendedName>
</protein>
<keyword evidence="12 18" id="KW-1133">Transmembrane helix</keyword>
<feature type="transmembrane region" description="Helical" evidence="18">
    <location>
        <begin position="227"/>
        <end position="247"/>
    </location>
</feature>
<feature type="transmembrane region" description="Helical" evidence="18">
    <location>
        <begin position="259"/>
        <end position="282"/>
    </location>
</feature>
<evidence type="ECO:0000256" key="1">
    <source>
        <dbReference type="ARBA" id="ARBA00003257"/>
    </source>
</evidence>
<evidence type="ECO:0000256" key="9">
    <source>
        <dbReference type="ARBA" id="ARBA00022792"/>
    </source>
</evidence>
<feature type="domain" description="NADH:quinone oxidoreductase/Mrp antiporter transmembrane" evidence="19">
    <location>
        <begin position="82"/>
        <end position="275"/>
    </location>
</feature>
<evidence type="ECO:0000256" key="17">
    <source>
        <dbReference type="ARBA" id="ARBA00049551"/>
    </source>
</evidence>
<dbReference type="InterPro" id="IPR050175">
    <property type="entry name" value="Complex_I_Subunit_2"/>
</dbReference>
<keyword evidence="15 18" id="KW-0496">Mitochondrion</keyword>
<keyword evidence="13 18" id="KW-0520">NAD</keyword>
<evidence type="ECO:0000256" key="2">
    <source>
        <dbReference type="ARBA" id="ARBA00004448"/>
    </source>
</evidence>
<keyword evidence="10 18" id="KW-1278">Translocase</keyword>
<feature type="transmembrane region" description="Helical" evidence="18">
    <location>
        <begin position="188"/>
        <end position="207"/>
    </location>
</feature>
<feature type="domain" description="NADH:quinone oxidoreductase/Mrp antiporter transmembrane" evidence="19">
    <location>
        <begin position="23"/>
        <end position="76"/>
    </location>
</feature>
<keyword evidence="8 18" id="KW-0812">Transmembrane</keyword>
<comment type="function">
    <text evidence="1">Core subunit of the mitochondrial membrane respiratory chain NADH dehydrogenase (Complex I) that is believed to belong to the minimal assembly required for catalysis. Complex I functions in the transfer of electrons from NADH to the respiratory chain. The immediate electron acceptor for the enzyme is believed to be ubiquinone.</text>
</comment>
<evidence type="ECO:0000256" key="7">
    <source>
        <dbReference type="ARBA" id="ARBA00022660"/>
    </source>
</evidence>
<dbReference type="GO" id="GO:0008137">
    <property type="term" value="F:NADH dehydrogenase (ubiquinone) activity"/>
    <property type="evidence" value="ECO:0007669"/>
    <property type="project" value="UniProtKB-EC"/>
</dbReference>
<evidence type="ECO:0000256" key="8">
    <source>
        <dbReference type="ARBA" id="ARBA00022692"/>
    </source>
</evidence>
<comment type="subcellular location">
    <subcellularLocation>
        <location evidence="2 18">Mitochondrion inner membrane</location>
        <topology evidence="2 18">Multi-pass membrane protein</topology>
    </subcellularLocation>
</comment>
<evidence type="ECO:0000256" key="3">
    <source>
        <dbReference type="ARBA" id="ARBA00007012"/>
    </source>
</evidence>
<evidence type="ECO:0000256" key="4">
    <source>
        <dbReference type="ARBA" id="ARBA00012944"/>
    </source>
</evidence>
<evidence type="ECO:0000256" key="13">
    <source>
        <dbReference type="ARBA" id="ARBA00023027"/>
    </source>
</evidence>
<dbReference type="PANTHER" id="PTHR46552">
    <property type="entry name" value="NADH-UBIQUINONE OXIDOREDUCTASE CHAIN 2"/>
    <property type="match status" value="1"/>
</dbReference>
<keyword evidence="11 18" id="KW-0249">Electron transport</keyword>
<dbReference type="GO" id="GO:0005743">
    <property type="term" value="C:mitochondrial inner membrane"/>
    <property type="evidence" value="ECO:0007669"/>
    <property type="project" value="UniProtKB-SubCell"/>
</dbReference>
<dbReference type="EMBL" id="MW619688">
    <property type="protein sequence ID" value="UPL65831.1"/>
    <property type="molecule type" value="Genomic_DNA"/>
</dbReference>
<geneLocation type="mitochondrion" evidence="20"/>
<evidence type="ECO:0000256" key="12">
    <source>
        <dbReference type="ARBA" id="ARBA00022989"/>
    </source>
</evidence>
<dbReference type="AlphaFoldDB" id="A0A8T9ZXP5"/>
<feature type="transmembrane region" description="Helical" evidence="18">
    <location>
        <begin position="56"/>
        <end position="75"/>
    </location>
</feature>
<accession>A0A8T9ZXP5</accession>
<evidence type="ECO:0000313" key="20">
    <source>
        <dbReference type="EMBL" id="UPL65831.1"/>
    </source>
</evidence>
<dbReference type="InterPro" id="IPR001750">
    <property type="entry name" value="ND/Mrp_TM"/>
</dbReference>
<comment type="catalytic activity">
    <reaction evidence="17 18">
        <text>a ubiquinone + NADH + 5 H(+)(in) = a ubiquinol + NAD(+) + 4 H(+)(out)</text>
        <dbReference type="Rhea" id="RHEA:29091"/>
        <dbReference type="Rhea" id="RHEA-COMP:9565"/>
        <dbReference type="Rhea" id="RHEA-COMP:9566"/>
        <dbReference type="ChEBI" id="CHEBI:15378"/>
        <dbReference type="ChEBI" id="CHEBI:16389"/>
        <dbReference type="ChEBI" id="CHEBI:17976"/>
        <dbReference type="ChEBI" id="CHEBI:57540"/>
        <dbReference type="ChEBI" id="CHEBI:57945"/>
        <dbReference type="EC" id="7.1.1.2"/>
    </reaction>
</comment>
<feature type="transmembrane region" description="Helical" evidence="18">
    <location>
        <begin position="144"/>
        <end position="167"/>
    </location>
</feature>
<dbReference type="GO" id="GO:0006120">
    <property type="term" value="P:mitochondrial electron transport, NADH to ubiquinone"/>
    <property type="evidence" value="ECO:0007669"/>
    <property type="project" value="InterPro"/>
</dbReference>
<dbReference type="PRINTS" id="PR01436">
    <property type="entry name" value="NADHDHGNASE2"/>
</dbReference>
<evidence type="ECO:0000256" key="5">
    <source>
        <dbReference type="ARBA" id="ARBA00021008"/>
    </source>
</evidence>
<sequence>MPMFNKKLFMSIMFLSTLLVLSSTSWLITWIGLEINMMSTIPVIFLKKKSNTQKAMIYFLTQAMASMILLGSILNMTFDEYTAQILITITMMIKLGVPPFHMWMPEMMNKLNWNIFMILATVQKISPLFIVSNLSVKNLILPEIMLWGAVLGAIMGVNQISLNKILAYSSINHMSWMLLCMMSKNNMWMIYFIVYSFLMLSLCFMMKQLEIFYINQFSMNFNWTSKMMIMVMMMNMSGLPPLPGFFIKWMALEASMNNSLSMLILLIMIMTSLITLLFYIKMTIYMTTTSSTNIKFKNISENISMSLIFISNMTMPVLILI</sequence>
<dbReference type="EC" id="7.1.1.2" evidence="4 18"/>
<dbReference type="InterPro" id="IPR003917">
    <property type="entry name" value="NADH_UbQ_OxRdtase_chain2"/>
</dbReference>
<evidence type="ECO:0000256" key="14">
    <source>
        <dbReference type="ARBA" id="ARBA00023075"/>
    </source>
</evidence>
<name>A0A8T9ZXP5_9HEMI</name>
<keyword evidence="7 18" id="KW-0679">Respiratory chain</keyword>
<evidence type="ECO:0000256" key="10">
    <source>
        <dbReference type="ARBA" id="ARBA00022967"/>
    </source>
</evidence>
<evidence type="ECO:0000256" key="15">
    <source>
        <dbReference type="ARBA" id="ARBA00023128"/>
    </source>
</evidence>
<evidence type="ECO:0000256" key="6">
    <source>
        <dbReference type="ARBA" id="ARBA00022448"/>
    </source>
</evidence>
<proteinExistence type="inferred from homology"/>
<feature type="transmembrane region" description="Helical" evidence="18">
    <location>
        <begin position="302"/>
        <end position="320"/>
    </location>
</feature>
<evidence type="ECO:0000256" key="18">
    <source>
        <dbReference type="RuleBase" id="RU003403"/>
    </source>
</evidence>
<keyword evidence="6" id="KW-0813">Transport</keyword>
<feature type="transmembrane region" description="Helical" evidence="18">
    <location>
        <begin position="81"/>
        <end position="101"/>
    </location>
</feature>
<feature type="transmembrane region" description="Helical" evidence="18">
    <location>
        <begin position="12"/>
        <end position="35"/>
    </location>
</feature>
<keyword evidence="16 18" id="KW-0472">Membrane</keyword>
<keyword evidence="14 18" id="KW-0830">Ubiquinone</keyword>
<dbReference type="PANTHER" id="PTHR46552:SF1">
    <property type="entry name" value="NADH-UBIQUINONE OXIDOREDUCTASE CHAIN 2"/>
    <property type="match status" value="1"/>
</dbReference>
<organism evidence="20">
    <name type="scientific">Haedus sp</name>
    <dbReference type="NCBI Taxonomy" id="2931292"/>
    <lineage>
        <taxon>Eukaryota</taxon>
        <taxon>Metazoa</taxon>
        <taxon>Ecdysozoa</taxon>
        <taxon>Arthropoda</taxon>
        <taxon>Hexapoda</taxon>
        <taxon>Insecta</taxon>
        <taxon>Pterygota</taxon>
        <taxon>Neoptera</taxon>
        <taxon>Paraneoptera</taxon>
        <taxon>Hemiptera</taxon>
        <taxon>Heteroptera</taxon>
        <taxon>Panheteroptera</taxon>
        <taxon>Cimicomorpha</taxon>
        <taxon>Tingidae</taxon>
        <taxon>Haedus</taxon>
    </lineage>
</organism>
<reference evidence="20" key="1">
    <citation type="journal article" date="2022" name="Cladistics">
        <title>Diversification of the phytophagous lineages of true bugs (Insecta: Hemiptera: Heteroptera) shortly after that of the flowering plants.</title>
        <authorList>
            <person name="Ye F."/>
            <person name="Kment P."/>
            <person name="Redei D."/>
            <person name="Luo J.Y."/>
            <person name="Wang Y.H."/>
            <person name="Kuechler S.M."/>
            <person name="Zhang W.W."/>
            <person name="Chen P.P."/>
            <person name="Wu H.Y."/>
            <person name="Wu Y.Z."/>
            <person name="Sun X.Y."/>
            <person name="Ding L."/>
            <person name="Wang Y.R."/>
            <person name="Xie Q."/>
        </authorList>
    </citation>
    <scope>NUCLEOTIDE SEQUENCE</scope>
</reference>